<evidence type="ECO:0000313" key="2">
    <source>
        <dbReference type="EMBL" id="KAK9977048.1"/>
    </source>
</evidence>
<evidence type="ECO:0000313" key="3">
    <source>
        <dbReference type="Proteomes" id="UP001479290"/>
    </source>
</evidence>
<protein>
    <submittedName>
        <fullName evidence="2">Uncharacterized protein</fullName>
    </submittedName>
</protein>
<feature type="region of interest" description="Disordered" evidence="1">
    <location>
        <begin position="1"/>
        <end position="29"/>
    </location>
</feature>
<dbReference type="Proteomes" id="UP001479290">
    <property type="component" value="Unassembled WGS sequence"/>
</dbReference>
<dbReference type="AlphaFoldDB" id="A0AAW2AVJ7"/>
<dbReference type="EMBL" id="JAWDJR010000003">
    <property type="protein sequence ID" value="KAK9977048.1"/>
    <property type="molecule type" value="Genomic_DNA"/>
</dbReference>
<proteinExistence type="predicted"/>
<reference evidence="2 3" key="1">
    <citation type="submission" date="2024-05" db="EMBL/GenBank/DDBJ databases">
        <title>A high-quality chromosomal-level genome assembly of Topmouth culter (Culter alburnus).</title>
        <authorList>
            <person name="Zhao H."/>
        </authorList>
    </citation>
    <scope>NUCLEOTIDE SEQUENCE [LARGE SCALE GENOMIC DNA]</scope>
    <source>
        <strain evidence="2">CATC2023</strain>
        <tissue evidence="2">Muscle</tissue>
    </source>
</reference>
<feature type="compositionally biased region" description="Basic and acidic residues" evidence="1">
    <location>
        <begin position="62"/>
        <end position="72"/>
    </location>
</feature>
<accession>A0AAW2AVJ7</accession>
<keyword evidence="3" id="KW-1185">Reference proteome</keyword>
<gene>
    <name evidence="2" type="ORF">ABG768_018869</name>
</gene>
<feature type="region of interest" description="Disordered" evidence="1">
    <location>
        <begin position="62"/>
        <end position="95"/>
    </location>
</feature>
<name>A0AAW2AVJ7_CULAL</name>
<organism evidence="2 3">
    <name type="scientific">Culter alburnus</name>
    <name type="common">Topmouth culter</name>
    <dbReference type="NCBI Taxonomy" id="194366"/>
    <lineage>
        <taxon>Eukaryota</taxon>
        <taxon>Metazoa</taxon>
        <taxon>Chordata</taxon>
        <taxon>Craniata</taxon>
        <taxon>Vertebrata</taxon>
        <taxon>Euteleostomi</taxon>
        <taxon>Actinopterygii</taxon>
        <taxon>Neopterygii</taxon>
        <taxon>Teleostei</taxon>
        <taxon>Ostariophysi</taxon>
        <taxon>Cypriniformes</taxon>
        <taxon>Xenocyprididae</taxon>
        <taxon>Xenocypridinae</taxon>
        <taxon>Culter</taxon>
    </lineage>
</organism>
<comment type="caution">
    <text evidence="2">The sequence shown here is derived from an EMBL/GenBank/DDBJ whole genome shotgun (WGS) entry which is preliminary data.</text>
</comment>
<sequence>MEFQMEQDPPHMRSTPENAGPKRGFTGQGPRLTAPIDRSSHVLSFANHGGRFRNVNMSIRSDKQTPNRDKYTRYFPRKKNEGQQNRTAHKHQHKEFVPAPPKLKRAIQLMYKLLKLTHHMSRATTKIEGNQPMTFKRLTSLLTNTIRPAFPNDRVTQMIRGSAQN</sequence>
<evidence type="ECO:0000256" key="1">
    <source>
        <dbReference type="SAM" id="MobiDB-lite"/>
    </source>
</evidence>